<evidence type="ECO:0000313" key="4">
    <source>
        <dbReference type="Proteomes" id="UP000799536"/>
    </source>
</evidence>
<feature type="domain" description="Mmc1 C-terminal" evidence="2">
    <location>
        <begin position="377"/>
        <end position="594"/>
    </location>
</feature>
<dbReference type="PANTHER" id="PTHR38644:SF1">
    <property type="entry name" value="EXPRESSED PROTEIN"/>
    <property type="match status" value="1"/>
</dbReference>
<dbReference type="PANTHER" id="PTHR38644">
    <property type="entry name" value="EXPRESSED PROTEIN"/>
    <property type="match status" value="1"/>
</dbReference>
<proteinExistence type="predicted"/>
<keyword evidence="4" id="KW-1185">Reference proteome</keyword>
<comment type="caution">
    <text evidence="3">The sequence shown here is derived from an EMBL/GenBank/DDBJ whole genome shotgun (WGS) entry which is preliminary data.</text>
</comment>
<keyword evidence="1" id="KW-1133">Transmembrane helix</keyword>
<protein>
    <recommendedName>
        <fullName evidence="2">Mmc1 C-terminal domain-containing protein</fullName>
    </recommendedName>
</protein>
<sequence>MPSWMVSMTRAQLLVKRNHLERLSVTVRSRAYGFPIASRSQRAFRRASTLVSPTAINTPTHIPTPNKELYHTLSELDHAAGPFVNTGRLQLALRGLSTENVAARVAVLSLDDQRSARRLVRLLLADPLAAKEDWESRLEGPNVYEEKAILLRYGDESELHPASSLFESISVPSRTLQTNNLEILISTVNNASAKNNGAPAASTHDPLLVPEVQSLISTPITGTGVPYAVHKTLVIGQGVDSAVAYGRATSEGQHSNSKVVKFTVNLPAPQQETDVNNEAQYPVIDIELASEALEKFRQSPENSLFYEKGWFRSGMPLLSDWLLKGIHEPRTGIPLPVKNLIVSILDEVDAAITRAEPQQLAKTGEQLNLQRTREYLTEQLQLWAEQGHTELRDRLDDAYDAVNWHKLAWWKLFWRVDDVEMVASEILEQHWLTGAEKNSIYLAGHLNQSSVTTATPTPELEQFDHRTLESEMPILRSGLPFFKTNNNSSMSVHPAQQVAQRPWPLQIASIRTELLNETVPTLQALAQRLVASTLSTTGLTSALSALLFISMPTFSIFEAAAVGAVGLVFSLKRMQRVWEDARASWQAQVREEGRRALKDTEEVFNGIINDTSRIEVESTDTIKRKWARELVKRAREELKKIEKS</sequence>
<dbReference type="AlphaFoldDB" id="A0A9P4JBF7"/>
<name>A0A9P4JBF7_9PLEO</name>
<dbReference type="InterPro" id="IPR056196">
    <property type="entry name" value="Mmc1_C"/>
</dbReference>
<organism evidence="3 4">
    <name type="scientific">Delitschia confertaspora ATCC 74209</name>
    <dbReference type="NCBI Taxonomy" id="1513339"/>
    <lineage>
        <taxon>Eukaryota</taxon>
        <taxon>Fungi</taxon>
        <taxon>Dikarya</taxon>
        <taxon>Ascomycota</taxon>
        <taxon>Pezizomycotina</taxon>
        <taxon>Dothideomycetes</taxon>
        <taxon>Pleosporomycetidae</taxon>
        <taxon>Pleosporales</taxon>
        <taxon>Delitschiaceae</taxon>
        <taxon>Delitschia</taxon>
    </lineage>
</organism>
<evidence type="ECO:0000256" key="1">
    <source>
        <dbReference type="SAM" id="Phobius"/>
    </source>
</evidence>
<dbReference type="OrthoDB" id="5319015at2759"/>
<gene>
    <name evidence="3" type="ORF">GQ43DRAFT_427316</name>
</gene>
<keyword evidence="1" id="KW-0812">Transmembrane</keyword>
<dbReference type="Pfam" id="PF23868">
    <property type="entry name" value="Mmc1_C"/>
    <property type="match status" value="1"/>
</dbReference>
<evidence type="ECO:0000313" key="3">
    <source>
        <dbReference type="EMBL" id="KAF2196065.1"/>
    </source>
</evidence>
<dbReference type="Proteomes" id="UP000799536">
    <property type="component" value="Unassembled WGS sequence"/>
</dbReference>
<accession>A0A9P4JBF7</accession>
<reference evidence="3" key="1">
    <citation type="journal article" date="2020" name="Stud. Mycol.">
        <title>101 Dothideomycetes genomes: a test case for predicting lifestyles and emergence of pathogens.</title>
        <authorList>
            <person name="Haridas S."/>
            <person name="Albert R."/>
            <person name="Binder M."/>
            <person name="Bloem J."/>
            <person name="Labutti K."/>
            <person name="Salamov A."/>
            <person name="Andreopoulos B."/>
            <person name="Baker S."/>
            <person name="Barry K."/>
            <person name="Bills G."/>
            <person name="Bluhm B."/>
            <person name="Cannon C."/>
            <person name="Castanera R."/>
            <person name="Culley D."/>
            <person name="Daum C."/>
            <person name="Ezra D."/>
            <person name="Gonzalez J."/>
            <person name="Henrissat B."/>
            <person name="Kuo A."/>
            <person name="Liang C."/>
            <person name="Lipzen A."/>
            <person name="Lutzoni F."/>
            <person name="Magnuson J."/>
            <person name="Mondo S."/>
            <person name="Nolan M."/>
            <person name="Ohm R."/>
            <person name="Pangilinan J."/>
            <person name="Park H.-J."/>
            <person name="Ramirez L."/>
            <person name="Alfaro M."/>
            <person name="Sun H."/>
            <person name="Tritt A."/>
            <person name="Yoshinaga Y."/>
            <person name="Zwiers L.-H."/>
            <person name="Turgeon B."/>
            <person name="Goodwin S."/>
            <person name="Spatafora J."/>
            <person name="Crous P."/>
            <person name="Grigoriev I."/>
        </authorList>
    </citation>
    <scope>NUCLEOTIDE SEQUENCE</scope>
    <source>
        <strain evidence="3">ATCC 74209</strain>
    </source>
</reference>
<dbReference type="EMBL" id="ML994496">
    <property type="protein sequence ID" value="KAF2196065.1"/>
    <property type="molecule type" value="Genomic_DNA"/>
</dbReference>
<feature type="transmembrane region" description="Helical" evidence="1">
    <location>
        <begin position="542"/>
        <end position="569"/>
    </location>
</feature>
<evidence type="ECO:0000259" key="2">
    <source>
        <dbReference type="Pfam" id="PF23868"/>
    </source>
</evidence>
<dbReference type="Pfam" id="PF23867">
    <property type="entry name" value="Mmc1_N"/>
    <property type="match status" value="1"/>
</dbReference>
<keyword evidence="1" id="KW-0472">Membrane</keyword>